<gene>
    <name evidence="2" type="ordered locus">Geob_0914</name>
</gene>
<evidence type="ECO:0000313" key="3">
    <source>
        <dbReference type="Proteomes" id="UP000007721"/>
    </source>
</evidence>
<dbReference type="AlphaFoldDB" id="B9M1Y0"/>
<proteinExistence type="predicted"/>
<dbReference type="EMBL" id="CP001390">
    <property type="protein sequence ID" value="ACM19276.1"/>
    <property type="molecule type" value="Genomic_DNA"/>
</dbReference>
<feature type="chain" id="PRO_5002886439" evidence="1">
    <location>
        <begin position="24"/>
        <end position="136"/>
    </location>
</feature>
<keyword evidence="1" id="KW-0732">Signal</keyword>
<accession>B9M1Y0</accession>
<protein>
    <submittedName>
        <fullName evidence="2">Lipoprotein, putative</fullName>
    </submittedName>
</protein>
<dbReference type="STRING" id="316067.Geob_0914"/>
<keyword evidence="3" id="KW-1185">Reference proteome</keyword>
<feature type="signal peptide" evidence="1">
    <location>
        <begin position="1"/>
        <end position="23"/>
    </location>
</feature>
<dbReference type="RefSeq" id="WP_012646005.1">
    <property type="nucleotide sequence ID" value="NC_011979.1"/>
</dbReference>
<organism evidence="2 3">
    <name type="scientific">Geotalea daltonii (strain DSM 22248 / JCM 15807 / FRC-32)</name>
    <name type="common">Geobacter daltonii</name>
    <dbReference type="NCBI Taxonomy" id="316067"/>
    <lineage>
        <taxon>Bacteria</taxon>
        <taxon>Pseudomonadati</taxon>
        <taxon>Thermodesulfobacteriota</taxon>
        <taxon>Desulfuromonadia</taxon>
        <taxon>Geobacterales</taxon>
        <taxon>Geobacteraceae</taxon>
        <taxon>Geotalea</taxon>
    </lineage>
</organism>
<keyword evidence="2" id="KW-0449">Lipoprotein</keyword>
<dbReference type="OrthoDB" id="5402051at2"/>
<dbReference type="HOGENOM" id="CLU_1862327_0_0_7"/>
<dbReference type="Proteomes" id="UP000007721">
    <property type="component" value="Chromosome"/>
</dbReference>
<dbReference type="KEGG" id="geo:Geob_0914"/>
<sequence length="136" mass="15770">MKFGFRMVLLAASLLMFSGCNFGYIVKENFDKTSRSYATMLRWQEFDAGVAYVDAPLRDNYRKRVEAARGIRVLDSRILSKDCDTGAKKAEVVMELDYNISPSTTVRTVTDLQKWRYFDEGEKKGWRLESLLPEFK</sequence>
<evidence type="ECO:0000256" key="1">
    <source>
        <dbReference type="SAM" id="SignalP"/>
    </source>
</evidence>
<reference evidence="2 3" key="1">
    <citation type="submission" date="2009-01" db="EMBL/GenBank/DDBJ databases">
        <title>Complete sequence of Geobacter sp. FRC-32.</title>
        <authorList>
            <consortium name="US DOE Joint Genome Institute"/>
            <person name="Lucas S."/>
            <person name="Copeland A."/>
            <person name="Lapidus A."/>
            <person name="Glavina del Rio T."/>
            <person name="Dalin E."/>
            <person name="Tice H."/>
            <person name="Bruce D."/>
            <person name="Goodwin L."/>
            <person name="Pitluck S."/>
            <person name="Saunders E."/>
            <person name="Brettin T."/>
            <person name="Detter J.C."/>
            <person name="Han C."/>
            <person name="Larimer F."/>
            <person name="Land M."/>
            <person name="Hauser L."/>
            <person name="Kyrpides N."/>
            <person name="Ovchinnikova G."/>
            <person name="Kostka J."/>
            <person name="Richardson P."/>
        </authorList>
    </citation>
    <scope>NUCLEOTIDE SEQUENCE [LARGE SCALE GENOMIC DNA]</scope>
    <source>
        <strain evidence="3">DSM 22248 / JCM 15807 / FRC-32</strain>
    </source>
</reference>
<name>B9M1Y0_GEODF</name>
<dbReference type="PROSITE" id="PS51257">
    <property type="entry name" value="PROKAR_LIPOPROTEIN"/>
    <property type="match status" value="1"/>
</dbReference>
<evidence type="ECO:0000313" key="2">
    <source>
        <dbReference type="EMBL" id="ACM19276.1"/>
    </source>
</evidence>